<evidence type="ECO:0000313" key="5">
    <source>
        <dbReference type="Proteomes" id="UP000240393"/>
    </source>
</evidence>
<dbReference type="GeneID" id="30307772"/>
<dbReference type="EMBL" id="KU686205">
    <property type="protein sequence ID" value="AOV60561.1"/>
    <property type="molecule type" value="Genomic_DNA"/>
</dbReference>
<dbReference type="EMBL" id="KU686204">
    <property type="protein sequence ID" value="AOV60333.1"/>
    <property type="molecule type" value="Genomic_DNA"/>
</dbReference>
<dbReference type="Proteomes" id="UP000241903">
    <property type="component" value="Segment"/>
</dbReference>
<protein>
    <submittedName>
        <fullName evidence="1">Uncharacterized protein</fullName>
    </submittedName>
</protein>
<sequence>MKVACLYYGQPRFTNNPYCYESHKKFIFDRYDTDVYAHLWWDEDEDYDRSHVTDWEFSTWLQMEKCPKDKEDLARFVDRWQPIKLKTSKPKEFWNEKMWGEIEKRFDTERFHKKNFHNQLSQLYSIQQVSELVEDYNQYDFIITIRSDINIWDYPDLNQLPKNKFYLSSHAMPFPDLGFIFSPRFKRILRTYEHCEKNLVNWDVCWAPVAEAFKYSCYKRNYSESDLIRGPLPLRLVRGVDCKGPSW</sequence>
<proteinExistence type="predicted"/>
<dbReference type="KEGG" id="vg:30307772"/>
<name>A0A1D8KNU6_9CAUD</name>
<organism evidence="1 5">
    <name type="scientific">Synechococcus phage S-CAM9</name>
    <dbReference type="NCBI Taxonomy" id="1883369"/>
    <lineage>
        <taxon>Viruses</taxon>
        <taxon>Duplodnaviria</taxon>
        <taxon>Heunggongvirae</taxon>
        <taxon>Uroviricota</taxon>
        <taxon>Caudoviricetes</taxon>
        <taxon>Pantevenvirales</taxon>
        <taxon>Kyanoviridae</taxon>
        <taxon>Kanaloavirus</taxon>
        <taxon>Kanaloavirus scam9</taxon>
    </lineage>
</organism>
<dbReference type="Proteomes" id="UP000240393">
    <property type="component" value="Segment"/>
</dbReference>
<evidence type="ECO:0000313" key="4">
    <source>
        <dbReference type="Proteomes" id="UP000202784"/>
    </source>
</evidence>
<reference evidence="4 5" key="1">
    <citation type="journal article" date="2016" name="Virology">
        <title>The genomic content and context of auxiliary metabolic genes in marine cyanomyoviruses.</title>
        <authorList>
            <person name="Crummett L.T."/>
            <person name="Puxty R.J."/>
            <person name="Weihe C."/>
            <person name="Marston M.F."/>
            <person name="Martiny J.B."/>
        </authorList>
    </citation>
    <scope>NUCLEOTIDE SEQUENCE [LARGE SCALE GENOMIC DNA]</scope>
    <source>
        <strain evidence="1">0808SB05</strain>
        <strain evidence="2">0908SB82</strain>
        <strain evidence="3">1109NB16</strain>
    </source>
</reference>
<accession>A0A1D8KNU6</accession>
<dbReference type="Proteomes" id="UP000202784">
    <property type="component" value="Segment"/>
</dbReference>
<keyword evidence="4" id="KW-1185">Reference proteome</keyword>
<dbReference type="EMBL" id="KU686206">
    <property type="protein sequence ID" value="AOV60790.1"/>
    <property type="molecule type" value="Genomic_DNA"/>
</dbReference>
<dbReference type="RefSeq" id="YP_009322622.1">
    <property type="nucleotide sequence ID" value="NC_031922.1"/>
</dbReference>
<gene>
    <name evidence="3" type="ORF">N161109_187</name>
    <name evidence="1" type="ORF">S050808_186</name>
    <name evidence="2" type="ORF">S820908_186</name>
</gene>
<evidence type="ECO:0000313" key="2">
    <source>
        <dbReference type="EMBL" id="AOV60561.1"/>
    </source>
</evidence>
<evidence type="ECO:0000313" key="3">
    <source>
        <dbReference type="EMBL" id="AOV60790.1"/>
    </source>
</evidence>
<evidence type="ECO:0000313" key="1">
    <source>
        <dbReference type="EMBL" id="AOV60333.1"/>
    </source>
</evidence>